<sequence>MILVHAPTLPTRRHQSATQAPSRPAARASPSGGHRRRCRRRRCCRGPISSAPRRAPRDGRAGSSSHAEGPAPRRPPGGARPARGAP</sequence>
<keyword evidence="3" id="KW-1185">Reference proteome</keyword>
<gene>
    <name evidence="2" type="ORF">EKH77_12670</name>
</gene>
<feature type="compositionally biased region" description="Basic residues" evidence="1">
    <location>
        <begin position="33"/>
        <end position="44"/>
    </location>
</feature>
<accession>A0A3S9PHU6</accession>
<reference evidence="2 3" key="1">
    <citation type="submission" date="2018-12" db="EMBL/GenBank/DDBJ databases">
        <title>The whole draft genome of Streptomyce luteoverticillatus CGMCC 15060.</title>
        <authorList>
            <person name="Feng Z."/>
            <person name="Chen G."/>
            <person name="Zhang J."/>
            <person name="Zhu H."/>
            <person name="Yu X."/>
            <person name="Zhang W."/>
            <person name="Zhang X."/>
        </authorList>
    </citation>
    <scope>NUCLEOTIDE SEQUENCE [LARGE SCALE GENOMIC DNA]</scope>
    <source>
        <strain evidence="2 3">CGMCC 15060</strain>
    </source>
</reference>
<feature type="compositionally biased region" description="Low complexity" evidence="1">
    <location>
        <begin position="76"/>
        <end position="86"/>
    </location>
</feature>
<dbReference type="EMBL" id="CP034587">
    <property type="protein sequence ID" value="AZQ71949.1"/>
    <property type="molecule type" value="Genomic_DNA"/>
</dbReference>
<protein>
    <submittedName>
        <fullName evidence="2">Uncharacterized protein</fullName>
    </submittedName>
</protein>
<organism evidence="2 3">
    <name type="scientific">Streptomyces luteoverticillatus</name>
    <name type="common">Streptoverticillium luteoverticillatus</name>
    <dbReference type="NCBI Taxonomy" id="66425"/>
    <lineage>
        <taxon>Bacteria</taxon>
        <taxon>Bacillati</taxon>
        <taxon>Actinomycetota</taxon>
        <taxon>Actinomycetes</taxon>
        <taxon>Kitasatosporales</taxon>
        <taxon>Streptomycetaceae</taxon>
        <taxon>Streptomyces</taxon>
    </lineage>
</organism>
<proteinExistence type="predicted"/>
<dbReference type="Proteomes" id="UP000267900">
    <property type="component" value="Chromosome"/>
</dbReference>
<evidence type="ECO:0000256" key="1">
    <source>
        <dbReference type="SAM" id="MobiDB-lite"/>
    </source>
</evidence>
<feature type="compositionally biased region" description="Low complexity" evidence="1">
    <location>
        <begin position="20"/>
        <end position="31"/>
    </location>
</feature>
<evidence type="ECO:0000313" key="3">
    <source>
        <dbReference type="Proteomes" id="UP000267900"/>
    </source>
</evidence>
<feature type="region of interest" description="Disordered" evidence="1">
    <location>
        <begin position="1"/>
        <end position="86"/>
    </location>
</feature>
<name>A0A3S9PHU6_STRLT</name>
<dbReference type="AlphaFoldDB" id="A0A3S9PHU6"/>
<evidence type="ECO:0000313" key="2">
    <source>
        <dbReference type="EMBL" id="AZQ71949.1"/>
    </source>
</evidence>